<evidence type="ECO:0000256" key="1">
    <source>
        <dbReference type="SAM" id="MobiDB-lite"/>
    </source>
</evidence>
<organism evidence="2 3">
    <name type="scientific">Colletotrichum destructivum</name>
    <dbReference type="NCBI Taxonomy" id="34406"/>
    <lineage>
        <taxon>Eukaryota</taxon>
        <taxon>Fungi</taxon>
        <taxon>Dikarya</taxon>
        <taxon>Ascomycota</taxon>
        <taxon>Pezizomycotina</taxon>
        <taxon>Sordariomycetes</taxon>
        <taxon>Hypocreomycetidae</taxon>
        <taxon>Glomerellales</taxon>
        <taxon>Glomerellaceae</taxon>
        <taxon>Colletotrichum</taxon>
        <taxon>Colletotrichum destructivum species complex</taxon>
    </lineage>
</organism>
<evidence type="ECO:0000313" key="3">
    <source>
        <dbReference type="Proteomes" id="UP001322277"/>
    </source>
</evidence>
<dbReference type="GeneID" id="87937241"/>
<accession>A0AAX4HXC6</accession>
<evidence type="ECO:0000313" key="2">
    <source>
        <dbReference type="EMBL" id="WQF75724.1"/>
    </source>
</evidence>
<feature type="region of interest" description="Disordered" evidence="1">
    <location>
        <begin position="71"/>
        <end position="94"/>
    </location>
</feature>
<dbReference type="Proteomes" id="UP001322277">
    <property type="component" value="Chromosome 1"/>
</dbReference>
<dbReference type="EMBL" id="CP137305">
    <property type="protein sequence ID" value="WQF75724.1"/>
    <property type="molecule type" value="Genomic_DNA"/>
</dbReference>
<keyword evidence="3" id="KW-1185">Reference proteome</keyword>
<gene>
    <name evidence="2" type="ORF">CDEST_00738</name>
</gene>
<dbReference type="AlphaFoldDB" id="A0AAX4HXC6"/>
<protein>
    <submittedName>
        <fullName evidence="2">Uncharacterized protein</fullName>
    </submittedName>
</protein>
<dbReference type="RefSeq" id="XP_062772948.1">
    <property type="nucleotide sequence ID" value="XM_062916897.1"/>
</dbReference>
<name>A0AAX4HXC6_9PEZI</name>
<proteinExistence type="predicted"/>
<sequence>MAGEVEFGQRPGFGWQIGGVLHTVFLTPLRNRFFLADGRQTPKDVAYHRFFFRRLLVSLFCSPSSPGGFTLREQPGPGLMTRRRLPDHPVPYIV</sequence>
<reference evidence="3" key="1">
    <citation type="journal article" date="2023" name="bioRxiv">
        <title>Complete genome of the Medicago anthracnose fungus, Colletotrichum destructivum, reveals a mini-chromosome-like region within a core chromosome.</title>
        <authorList>
            <person name="Lapalu N."/>
            <person name="Simon A."/>
            <person name="Lu A."/>
            <person name="Plaumann P.-L."/>
            <person name="Amselem J."/>
            <person name="Pigne S."/>
            <person name="Auger A."/>
            <person name="Koch C."/>
            <person name="Dallery J.-F."/>
            <person name="O'Connell R.J."/>
        </authorList>
    </citation>
    <scope>NUCLEOTIDE SEQUENCE [LARGE SCALE GENOMIC DNA]</scope>
    <source>
        <strain evidence="3">CBS 520.97</strain>
    </source>
</reference>
<dbReference type="KEGG" id="cdet:87937241"/>